<evidence type="ECO:0000313" key="15">
    <source>
        <dbReference type="EMBL" id="MBY4797552.1"/>
    </source>
</evidence>
<dbReference type="Pfam" id="PF02378">
    <property type="entry name" value="PTS_EIIC"/>
    <property type="match status" value="1"/>
</dbReference>
<evidence type="ECO:0000256" key="9">
    <source>
        <dbReference type="ARBA" id="ARBA00022989"/>
    </source>
</evidence>
<evidence type="ECO:0000256" key="5">
    <source>
        <dbReference type="ARBA" id="ARBA00022679"/>
    </source>
</evidence>
<dbReference type="Proteomes" id="UP000700908">
    <property type="component" value="Unassembled WGS sequence"/>
</dbReference>
<accession>A0ABS7MJU7</accession>
<feature type="transmembrane region" description="Helical" evidence="12">
    <location>
        <begin position="399"/>
        <end position="420"/>
    </location>
</feature>
<evidence type="ECO:0000256" key="11">
    <source>
        <dbReference type="PROSITE-ProRule" id="PRU00421"/>
    </source>
</evidence>
<feature type="active site" description="Phosphocysteine intermediate; for EIIB activity" evidence="11">
    <location>
        <position position="26"/>
    </location>
</feature>
<proteinExistence type="predicted"/>
<keyword evidence="4" id="KW-0762">Sugar transport</keyword>
<dbReference type="SUPFAM" id="SSF55604">
    <property type="entry name" value="Glucose permease domain IIB"/>
    <property type="match status" value="1"/>
</dbReference>
<dbReference type="InterPro" id="IPR003352">
    <property type="entry name" value="PTS_EIIC"/>
</dbReference>
<evidence type="ECO:0000256" key="8">
    <source>
        <dbReference type="ARBA" id="ARBA00022777"/>
    </source>
</evidence>
<feature type="domain" description="PTS EIIC type-1" evidence="14">
    <location>
        <begin position="118"/>
        <end position="473"/>
    </location>
</feature>
<feature type="transmembrane region" description="Helical" evidence="12">
    <location>
        <begin position="221"/>
        <end position="242"/>
    </location>
</feature>
<evidence type="ECO:0000256" key="1">
    <source>
        <dbReference type="ARBA" id="ARBA00004651"/>
    </source>
</evidence>
<keyword evidence="10 12" id="KW-0472">Membrane</keyword>
<dbReference type="InterPro" id="IPR013013">
    <property type="entry name" value="PTS_EIIC_1"/>
</dbReference>
<evidence type="ECO:0000256" key="4">
    <source>
        <dbReference type="ARBA" id="ARBA00022597"/>
    </source>
</evidence>
<feature type="transmembrane region" description="Helical" evidence="12">
    <location>
        <begin position="295"/>
        <end position="317"/>
    </location>
</feature>
<dbReference type="InterPro" id="IPR001996">
    <property type="entry name" value="PTS_IIB_1"/>
</dbReference>
<keyword evidence="7 12" id="KW-0812">Transmembrane</keyword>
<feature type="transmembrane region" description="Helical" evidence="12">
    <location>
        <begin position="156"/>
        <end position="176"/>
    </location>
</feature>
<keyword evidence="16" id="KW-1185">Reference proteome</keyword>
<dbReference type="CDD" id="cd00212">
    <property type="entry name" value="PTS_IIB_glc"/>
    <property type="match status" value="1"/>
</dbReference>
<comment type="caution">
    <text evidence="15">The sequence shown here is derived from an EMBL/GenBank/DDBJ whole genome shotgun (WGS) entry which is preliminary data.</text>
</comment>
<dbReference type="Pfam" id="PF00367">
    <property type="entry name" value="PTS_EIIB"/>
    <property type="match status" value="1"/>
</dbReference>
<evidence type="ECO:0000256" key="12">
    <source>
        <dbReference type="SAM" id="Phobius"/>
    </source>
</evidence>
<keyword evidence="8" id="KW-0418">Kinase</keyword>
<dbReference type="Gene3D" id="3.30.1360.60">
    <property type="entry name" value="Glucose permease domain IIB"/>
    <property type="match status" value="1"/>
</dbReference>
<feature type="transmembrane region" description="Helical" evidence="12">
    <location>
        <begin position="188"/>
        <end position="209"/>
    </location>
</feature>
<reference evidence="15 16" key="1">
    <citation type="submission" date="2021-08" db="EMBL/GenBank/DDBJ databases">
        <title>Collinsella faecalis sp. nov. isolated from swine faeces.</title>
        <authorList>
            <person name="Oh B.S."/>
            <person name="Lee J.H."/>
        </authorList>
    </citation>
    <scope>NUCLEOTIDE SEQUENCE [LARGE SCALE GENOMIC DNA]</scope>
    <source>
        <strain evidence="15 16">AGMB00827</strain>
    </source>
</reference>
<dbReference type="PANTHER" id="PTHR30175:SF3">
    <property type="entry name" value="PTS SYSTEM N-ACETYLMURAMIC ACID-SPECIFIC EIIBC COMPONENT"/>
    <property type="match status" value="1"/>
</dbReference>
<evidence type="ECO:0000259" key="14">
    <source>
        <dbReference type="PROSITE" id="PS51103"/>
    </source>
</evidence>
<feature type="transmembrane region" description="Helical" evidence="12">
    <location>
        <begin position="440"/>
        <end position="460"/>
    </location>
</feature>
<feature type="transmembrane region" description="Helical" evidence="12">
    <location>
        <begin position="123"/>
        <end position="144"/>
    </location>
</feature>
<keyword evidence="2" id="KW-0813">Transport</keyword>
<dbReference type="EMBL" id="JAIMFO010000005">
    <property type="protein sequence ID" value="MBY4797552.1"/>
    <property type="molecule type" value="Genomic_DNA"/>
</dbReference>
<dbReference type="InterPro" id="IPR036878">
    <property type="entry name" value="Glu_permease_IIB"/>
</dbReference>
<feature type="domain" description="PTS EIIB type-1" evidence="13">
    <location>
        <begin position="4"/>
        <end position="86"/>
    </location>
</feature>
<organism evidence="15 16">
    <name type="scientific">Collinsella ureilytica</name>
    <dbReference type="NCBI Taxonomy" id="2869515"/>
    <lineage>
        <taxon>Bacteria</taxon>
        <taxon>Bacillati</taxon>
        <taxon>Actinomycetota</taxon>
        <taxon>Coriobacteriia</taxon>
        <taxon>Coriobacteriales</taxon>
        <taxon>Coriobacteriaceae</taxon>
        <taxon>Collinsella</taxon>
    </lineage>
</organism>
<dbReference type="RefSeq" id="WP_222199262.1">
    <property type="nucleotide sequence ID" value="NZ_JAIMFO010000005.1"/>
</dbReference>
<evidence type="ECO:0000259" key="13">
    <source>
        <dbReference type="PROSITE" id="PS51098"/>
    </source>
</evidence>
<dbReference type="PROSITE" id="PS01035">
    <property type="entry name" value="PTS_EIIB_TYPE_1_CYS"/>
    <property type="match status" value="1"/>
</dbReference>
<protein>
    <submittedName>
        <fullName evidence="15">PTS transporter subunit EIIC</fullName>
    </submittedName>
</protein>
<keyword evidence="9 12" id="KW-1133">Transmembrane helix</keyword>
<feature type="transmembrane region" description="Helical" evidence="12">
    <location>
        <begin position="254"/>
        <end position="275"/>
    </location>
</feature>
<comment type="subcellular location">
    <subcellularLocation>
        <location evidence="1">Cell membrane</location>
        <topology evidence="1">Multi-pass membrane protein</topology>
    </subcellularLocation>
</comment>
<evidence type="ECO:0000256" key="2">
    <source>
        <dbReference type="ARBA" id="ARBA00022448"/>
    </source>
</evidence>
<dbReference type="PROSITE" id="PS51098">
    <property type="entry name" value="PTS_EIIB_TYPE_1"/>
    <property type="match status" value="1"/>
</dbReference>
<feature type="transmembrane region" description="Helical" evidence="12">
    <location>
        <begin position="372"/>
        <end position="392"/>
    </location>
</feature>
<keyword evidence="3" id="KW-1003">Cell membrane</keyword>
<evidence type="ECO:0000256" key="6">
    <source>
        <dbReference type="ARBA" id="ARBA00022683"/>
    </source>
</evidence>
<dbReference type="InterPro" id="IPR018113">
    <property type="entry name" value="PTrfase_EIIB_Cys"/>
</dbReference>
<gene>
    <name evidence="15" type="ORF">K6V98_04175</name>
</gene>
<name>A0ABS7MJU7_9ACTN</name>
<evidence type="ECO:0000256" key="7">
    <source>
        <dbReference type="ARBA" id="ARBA00022692"/>
    </source>
</evidence>
<keyword evidence="5" id="KW-0808">Transferase</keyword>
<keyword evidence="6" id="KW-0598">Phosphotransferase system</keyword>
<evidence type="ECO:0000256" key="10">
    <source>
        <dbReference type="ARBA" id="ARBA00023136"/>
    </source>
</evidence>
<feature type="transmembrane region" description="Helical" evidence="12">
    <location>
        <begin position="338"/>
        <end position="360"/>
    </location>
</feature>
<dbReference type="InterPro" id="IPR050558">
    <property type="entry name" value="PTS_Sugar-Specific_Components"/>
</dbReference>
<sequence>MDYVKTAETLIDLVGGRKNLISNAVCMTRVRIGVKDISQVDMEGLRAVEGVMGVVQAKTIQIVFGPGTVTKVGEAIAELTGLPLGSVEAAEDDLADIAQSNKDDQKTKHDHTLQRGLQHIANVFIPLLPGIIAAGLINGVCNVIDFQTSGALTTHWWYLTIKTIGWGLFTFLPIFVGMNAAREFKGTAILGGIGGAFCLNAAVPGFPLASQAVAMPFTNSFFVAGIGGIITALLMGAFFAALERAIRKVMPNILDTFLTPLITTIVGSLIAVVFLQPVGTALTSGIYLVMDFVYTQLGVFGGYILAAGFLPLVSVGLHQALTPIHALLNNPAGPTEGINYLLPVLMMAGGGQVGAGLALFLRSKNVRFKRLVMSSVPVAILGIGEPLMYAITLPLGRPFITACLGAGIGGVAASILHLGTVSQGVSGLFGLLIVQPGSQISYAIAMLLAYAGGFVLTWIFGYDAKRIEEIYPE</sequence>
<evidence type="ECO:0000256" key="3">
    <source>
        <dbReference type="ARBA" id="ARBA00022475"/>
    </source>
</evidence>
<evidence type="ECO:0000313" key="16">
    <source>
        <dbReference type="Proteomes" id="UP000700908"/>
    </source>
</evidence>
<dbReference type="PROSITE" id="PS51103">
    <property type="entry name" value="PTS_EIIC_TYPE_1"/>
    <property type="match status" value="1"/>
</dbReference>
<dbReference type="PANTHER" id="PTHR30175">
    <property type="entry name" value="PHOSPHOTRANSFERASE SYSTEM TRANSPORT PROTEIN"/>
    <property type="match status" value="1"/>
</dbReference>